<dbReference type="Proteomes" id="UP000054078">
    <property type="component" value="Unassembled WGS sequence"/>
</dbReference>
<organism evidence="2 3">
    <name type="scientific">Tractidigestivibacter scatoligenes</name>
    <name type="common">Olsenella scatoligenes</name>
    <dbReference type="NCBI Taxonomy" id="1299998"/>
    <lineage>
        <taxon>Bacteria</taxon>
        <taxon>Bacillati</taxon>
        <taxon>Actinomycetota</taxon>
        <taxon>Coriobacteriia</taxon>
        <taxon>Coriobacteriales</taxon>
        <taxon>Atopobiaceae</taxon>
        <taxon>Tractidigestivibacter</taxon>
    </lineage>
</organism>
<feature type="transmembrane region" description="Helical" evidence="1">
    <location>
        <begin position="16"/>
        <end position="38"/>
    </location>
</feature>
<comment type="caution">
    <text evidence="2">The sequence shown here is derived from an EMBL/GenBank/DDBJ whole genome shotgun (WGS) entry which is preliminary data.</text>
</comment>
<protein>
    <submittedName>
        <fullName evidence="2">Uncharacterized protein</fullName>
    </submittedName>
</protein>
<keyword evidence="1" id="KW-0812">Transmembrane</keyword>
<dbReference type="AlphaFoldDB" id="A0A100YUN9"/>
<dbReference type="PROSITE" id="PS51257">
    <property type="entry name" value="PROKAR_LIPOPROTEIN"/>
    <property type="match status" value="1"/>
</dbReference>
<evidence type="ECO:0000313" key="3">
    <source>
        <dbReference type="Proteomes" id="UP000054078"/>
    </source>
</evidence>
<name>A0A100YUN9_TRASO</name>
<gene>
    <name evidence="2" type="ORF">AUL39_08610</name>
</gene>
<accession>A0A100YUN9</accession>
<keyword evidence="1" id="KW-0472">Membrane</keyword>
<sequence>MRDMADALSVNASQPISVYAVSLMSGCIAVAAMYRAVFHNEGTRSSFRCWLYPDSWNNSFGDTVLRLEPLAKDKHAYMVQM</sequence>
<reference evidence="2 3" key="1">
    <citation type="submission" date="2015-12" db="EMBL/GenBank/DDBJ databases">
        <title>Draft Genome Sequence of Olsenella scatoligenes SK9K4T; a Producer of 3-Methylindole- (skatole) and 4-Methylphenol- (p-cresol) Isolated from Pig Feces.</title>
        <authorList>
            <person name="Li X."/>
            <person name="Borg B."/>
            <person name="Canibe N."/>
        </authorList>
    </citation>
    <scope>NUCLEOTIDE SEQUENCE [LARGE SCALE GENOMIC DNA]</scope>
    <source>
        <strain evidence="2 3">SK9K4</strain>
    </source>
</reference>
<keyword evidence="1" id="KW-1133">Transmembrane helix</keyword>
<dbReference type="EMBL" id="LOJF01000011">
    <property type="protein sequence ID" value="KUH57752.1"/>
    <property type="molecule type" value="Genomic_DNA"/>
</dbReference>
<evidence type="ECO:0000313" key="2">
    <source>
        <dbReference type="EMBL" id="KUH57752.1"/>
    </source>
</evidence>
<proteinExistence type="predicted"/>
<keyword evidence="3" id="KW-1185">Reference proteome</keyword>
<evidence type="ECO:0000256" key="1">
    <source>
        <dbReference type="SAM" id="Phobius"/>
    </source>
</evidence>